<dbReference type="EMBL" id="JPWV03000076">
    <property type="protein sequence ID" value="KAG2526356.1"/>
    <property type="molecule type" value="Genomic_DNA"/>
</dbReference>
<dbReference type="EMBL" id="JPWU03000077">
    <property type="protein sequence ID" value="KAG2527471.1"/>
    <property type="molecule type" value="Genomic_DNA"/>
</dbReference>
<dbReference type="Proteomes" id="UP000785171">
    <property type="component" value="Unassembled WGS sequence"/>
</dbReference>
<comment type="caution">
    <text evidence="5">The sequence shown here is derived from an EMBL/GenBank/DDBJ whole genome shotgun (WGS) entry which is preliminary data.</text>
</comment>
<reference evidence="2" key="1">
    <citation type="journal article" date="2015" name="Genom Data">
        <title>Genome sequences of six Phytophthora species associated with forests in New Zealand.</title>
        <authorList>
            <person name="Studholme D.J."/>
            <person name="McDougal R.L."/>
            <person name="Sambles C."/>
            <person name="Hansen E."/>
            <person name="Hardy G."/>
            <person name="Grant M."/>
            <person name="Ganley R.J."/>
            <person name="Williams N.M."/>
        </authorList>
    </citation>
    <scope>NUCLEOTIDE SEQUENCE</scope>
    <source>
        <strain evidence="2">NZFS 2646</strain>
        <strain evidence="3">NZFS 3630</strain>
    </source>
</reference>
<accession>A0A3R7I083</accession>
<evidence type="ECO:0000256" key="1">
    <source>
        <dbReference type="SAM" id="MobiDB-lite"/>
    </source>
</evidence>
<evidence type="ECO:0000313" key="5">
    <source>
        <dbReference type="EMBL" id="RLN83615.1"/>
    </source>
</evidence>
<gene>
    <name evidence="4" type="ORF">BBI17_001830</name>
    <name evidence="5" type="ORF">BBO99_00001928</name>
    <name evidence="2" type="ORF">JM16_003899</name>
    <name evidence="3" type="ORF">JM18_003765</name>
</gene>
<feature type="compositionally biased region" description="Low complexity" evidence="1">
    <location>
        <begin position="209"/>
        <end position="221"/>
    </location>
</feature>
<evidence type="ECO:0000313" key="6">
    <source>
        <dbReference type="Proteomes" id="UP000285624"/>
    </source>
</evidence>
<keyword evidence="6" id="KW-1185">Reference proteome</keyword>
<feature type="region of interest" description="Disordered" evidence="1">
    <location>
        <begin position="198"/>
        <end position="227"/>
    </location>
</feature>
<evidence type="ECO:0000313" key="3">
    <source>
        <dbReference type="EMBL" id="KAG2527471.1"/>
    </source>
</evidence>
<sequence length="652" mass="71569">MAEPLGGYSLVITTQPLTRKPLDKDSVQLLLLKSTPSALGVGNGVLPVERALQEAQLFVRELFRVASQHYERDLLWSRLLFDYTRGPGADVSRTLSLPTDLFRIEVGPQQLEECLRLSICTPLETLDPRLDELLRVSGVCWQELALRLRDIYADQLREFQFQEDDENSSHLLLLCPDTFDLVIHLCFVTPKNQTVRVAPVDGGDESVDSNGSANSSSGSASMNDNHVGSFSGEFSDSGFDIETQGDVRVEICRREEPPNKQFTFAQLLASPVAVGDVLVAFDLQSEGETMQSVQAFDQLVTVLRRAQLPVTLRFKSREKEVPSRVEDADVVHKYVFTWASGQPLGVSLAMDPCSLHAAITAIDPNKISPAFQNLKPVLGDVLVTISADNDDAIATRLDEMRFEDIIQTLRGFERPCRLTFARFVEETPSDSSGSEEDGVLFPLAPINRPKASSSVDKSNDATDAKLAFLMRPMQIRPKSRSRAGLPKTRKQMPISMRQSFRIDAPKPAATAPAPAPAPSCGGRPHSGSNVDDKGFYTVTYSGGAVGLQLRDCTQDDKKLANSSDKTNRTNGYTVAVRNITDAKSAPGLENASADDLLMAIGQKDLQNMSFDQVRNELAAIQTPTTLLFKKRKRITGNSVGSSLVDSLMLFLM</sequence>
<evidence type="ECO:0000313" key="2">
    <source>
        <dbReference type="EMBL" id="KAG2526356.1"/>
    </source>
</evidence>
<feature type="region of interest" description="Disordered" evidence="1">
    <location>
        <begin position="467"/>
        <end position="493"/>
    </location>
</feature>
<dbReference type="EMBL" id="MBDN02000030">
    <property type="protein sequence ID" value="RLN83615.1"/>
    <property type="molecule type" value="Genomic_DNA"/>
</dbReference>
<evidence type="ECO:0008006" key="8">
    <source>
        <dbReference type="Google" id="ProtNLM"/>
    </source>
</evidence>
<evidence type="ECO:0000313" key="7">
    <source>
        <dbReference type="Proteomes" id="UP000285883"/>
    </source>
</evidence>
<dbReference type="Proteomes" id="UP000285883">
    <property type="component" value="Unassembled WGS sequence"/>
</dbReference>
<organism evidence="5 6">
    <name type="scientific">Phytophthora kernoviae</name>
    <dbReference type="NCBI Taxonomy" id="325452"/>
    <lineage>
        <taxon>Eukaryota</taxon>
        <taxon>Sar</taxon>
        <taxon>Stramenopiles</taxon>
        <taxon>Oomycota</taxon>
        <taxon>Peronosporomycetes</taxon>
        <taxon>Peronosporales</taxon>
        <taxon>Peronosporaceae</taxon>
        <taxon>Phytophthora</taxon>
    </lineage>
</organism>
<reference evidence="2" key="3">
    <citation type="submission" date="2020-06" db="EMBL/GenBank/DDBJ databases">
        <authorList>
            <person name="Studholme D.J."/>
        </authorList>
    </citation>
    <scope>NUCLEOTIDE SEQUENCE</scope>
    <source>
        <strain evidence="2">NZFS 2646</strain>
        <strain evidence="3">NZFS 3630</strain>
    </source>
</reference>
<dbReference type="Proteomes" id="UP000792063">
    <property type="component" value="Unassembled WGS sequence"/>
</dbReference>
<feature type="region of interest" description="Disordered" evidence="1">
    <location>
        <begin position="506"/>
        <end position="528"/>
    </location>
</feature>
<dbReference type="AlphaFoldDB" id="A0A3R7I083"/>
<protein>
    <recommendedName>
        <fullName evidence="8">PDZ domain-containing protein</fullName>
    </recommendedName>
</protein>
<reference evidence="6 7" key="2">
    <citation type="submission" date="2018-07" db="EMBL/GenBank/DDBJ databases">
        <title>Genome sequencing of oomycete isolates from Chile give support for New Zealand origin for Phytophthora kernoviae and make available the first Nothophytophthora sp. genome.</title>
        <authorList>
            <person name="Studholme D.J."/>
            <person name="Sanfuentes E."/>
            <person name="Panda P."/>
            <person name="Hill R."/>
            <person name="Sambles C."/>
            <person name="Grant M."/>
            <person name="Williams N.M."/>
            <person name="Mcdougal R.L."/>
        </authorList>
    </citation>
    <scope>NUCLEOTIDE SEQUENCE [LARGE SCALE GENOMIC DNA]</scope>
    <source>
        <strain evidence="4">Chile2</strain>
        <strain evidence="5">Chile4</strain>
    </source>
</reference>
<dbReference type="Proteomes" id="UP000285624">
    <property type="component" value="Unassembled WGS sequence"/>
</dbReference>
<name>A0A3R7I083_9STRA</name>
<evidence type="ECO:0000313" key="4">
    <source>
        <dbReference type="EMBL" id="RLN37514.1"/>
    </source>
</evidence>
<dbReference type="EMBL" id="MAYM02000563">
    <property type="protein sequence ID" value="RLN37514.1"/>
    <property type="molecule type" value="Genomic_DNA"/>
</dbReference>
<proteinExistence type="predicted"/>